<dbReference type="Proteomes" id="UP001157418">
    <property type="component" value="Unassembled WGS sequence"/>
</dbReference>
<keyword evidence="2" id="KW-1185">Reference proteome</keyword>
<protein>
    <submittedName>
        <fullName evidence="1">Uncharacterized protein</fullName>
    </submittedName>
</protein>
<evidence type="ECO:0000313" key="1">
    <source>
        <dbReference type="EMBL" id="CAH1442850.1"/>
    </source>
</evidence>
<proteinExistence type="predicted"/>
<comment type="caution">
    <text evidence="1">The sequence shown here is derived from an EMBL/GenBank/DDBJ whole genome shotgun (WGS) entry which is preliminary data.</text>
</comment>
<gene>
    <name evidence="1" type="ORF">LVIROSA_LOCUS28815</name>
</gene>
<organism evidence="1 2">
    <name type="scientific">Lactuca virosa</name>
    <dbReference type="NCBI Taxonomy" id="75947"/>
    <lineage>
        <taxon>Eukaryota</taxon>
        <taxon>Viridiplantae</taxon>
        <taxon>Streptophyta</taxon>
        <taxon>Embryophyta</taxon>
        <taxon>Tracheophyta</taxon>
        <taxon>Spermatophyta</taxon>
        <taxon>Magnoliopsida</taxon>
        <taxon>eudicotyledons</taxon>
        <taxon>Gunneridae</taxon>
        <taxon>Pentapetalae</taxon>
        <taxon>asterids</taxon>
        <taxon>campanulids</taxon>
        <taxon>Asterales</taxon>
        <taxon>Asteraceae</taxon>
        <taxon>Cichorioideae</taxon>
        <taxon>Cichorieae</taxon>
        <taxon>Lactucinae</taxon>
        <taxon>Lactuca</taxon>
    </lineage>
</organism>
<evidence type="ECO:0000313" key="2">
    <source>
        <dbReference type="Proteomes" id="UP001157418"/>
    </source>
</evidence>
<dbReference type="EMBL" id="CAKMRJ010005412">
    <property type="protein sequence ID" value="CAH1442850.1"/>
    <property type="molecule type" value="Genomic_DNA"/>
</dbReference>
<reference evidence="1 2" key="1">
    <citation type="submission" date="2022-01" db="EMBL/GenBank/DDBJ databases">
        <authorList>
            <person name="Xiong W."/>
            <person name="Schranz E."/>
        </authorList>
    </citation>
    <scope>NUCLEOTIDE SEQUENCE [LARGE SCALE GENOMIC DNA]</scope>
</reference>
<name>A0AAU9NYD9_9ASTR</name>
<dbReference type="AlphaFoldDB" id="A0AAU9NYD9"/>
<accession>A0AAU9NYD9</accession>
<sequence length="131" mass="15111">MCLPPSALASTLSSTFKRDVLAHFTPTLILQSTFLQYVIEAEYSILEKILFFVLLLLTIVQRDVEQGFLNGMLDIFTYADEISIGLDFISFVVNLDLMKGAYVFHLSLLLKYYLKVYEDEKLRKNKKQVDD</sequence>